<feature type="transmembrane region" description="Helical" evidence="5">
    <location>
        <begin position="826"/>
        <end position="846"/>
    </location>
</feature>
<protein>
    <submittedName>
        <fullName evidence="6">Sulfite exporter TauE/SafE family protein 4</fullName>
    </submittedName>
</protein>
<feature type="transmembrane region" description="Helical" evidence="5">
    <location>
        <begin position="492"/>
        <end position="513"/>
    </location>
</feature>
<dbReference type="EMBL" id="JASMQC010000002">
    <property type="protein sequence ID" value="KAK1946951.1"/>
    <property type="molecule type" value="Genomic_DNA"/>
</dbReference>
<sequence>MFSAEARLSNPLTVSDWPWGLIKAEVHTVEVVHSTTTLTRPELAPFYDIVGLACNKRTDCGYVPALACVEGKCEYCRPTAHDCGDHPHDVDYVCKVVEVLDESTGEIEAQQGLTSKGEIVDAAYCVEKNLFAPFTYNDLLTTLIAFTCTALGAGGGIGGGGLLVPMYILAGLNPKHAIPLSKVTIFGSAVAMYVVNFRRKHPLNRNRPLIDFGLVGLMEPTTLIGTVFGVMLNHIFPNWLILVLLVTLLSFITYKTVLKGNTIQDKEDRYQLALIKSTLKGGPNGGGRGRQWSIYRVGLRNYHVCRTISRLKLTFLLVLTQRFDVEVAARRWLNKTRRRRKARQIRAEDEEDFLSLPAPIEHNSPSSHLLVGKKDNIQFGTFPSDDTEEDQRLKAFERREARVFPFEYLWPIVLSWLLILVQSILRGGHGAPSAIGITCNSSNYWLLTLLPLAVPISVSLWIGYRLRLLNRIKVCGNYPFVEGDIHWIKRRVLLFPVTCTIAGVAAGLLGIGGGMVKGPIMLEAGVLPPVQSATASFMILFTASSTTLQFAINGQFPGEFQFDYMLWFAFVGFIGGFCGLKCVGYFVKKYKRESIMVYMLAATIALSAVAMGAIGLRSTLADIENGVHLGFHGICDNELTEPQDAPFSEIVGLSCTKRADCGYVPALACIEGQCQYCRPAAHDCGDYPGDVAYTCKIIEVLDDSTGEIEAQYGFTSAGDTVEAAYCVEKNLFAPFTYNDLLTTLIAFTCTALGAGGGIGGGGLLVPMYIFAGLNPKHAIPLSKVTIFGSAVAMNRPLIDFGLVGLMEPTTLIGTVFGVMLNHIFPNWLILVLLVTLLSFITYKTVLKGMKIQDKESKLRLTLLKSTLKGGPNGGGRGRQWSIYRRFDVEIAARRWLEKTHRSRKVRLIREEDENDFKSLPPLVEKKPTSSDPLIGDNRRFGTFPSDDDEKAQRRGTIERREARVLPFDFLWPLVVSWLIILVQSFLRGGHGAPSAIGIQCDSTDYWLLTLLPLSILVATSMYIGYRLRLMNRFKVLSNYPFVEGDMHWIKRRVLLFPATCTIAGVAAGLLGIGGGMVKGPIMLEAGVLPPVQSATASFMILFTASSTTLQFAINGQFPGEFQFDYMLWFAFVGFIGGFCGLKCVGYFVKKYKRESIMVYMLAATIGLSALAMGFIGLQSTMADIENGVHLGFHGVCDNE</sequence>
<evidence type="ECO:0000256" key="5">
    <source>
        <dbReference type="SAM" id="Phobius"/>
    </source>
</evidence>
<feature type="transmembrane region" description="Helical" evidence="5">
    <location>
        <begin position="598"/>
        <end position="616"/>
    </location>
</feature>
<dbReference type="GO" id="GO:0031464">
    <property type="term" value="C:Cul4A-RING E3 ubiquitin ligase complex"/>
    <property type="evidence" value="ECO:0007669"/>
    <property type="project" value="TreeGrafter"/>
</dbReference>
<dbReference type="Proteomes" id="UP001259832">
    <property type="component" value="Unassembled WGS sequence"/>
</dbReference>
<dbReference type="AlphaFoldDB" id="A0AAD9GZV8"/>
<evidence type="ECO:0000256" key="3">
    <source>
        <dbReference type="ARBA" id="ARBA00022989"/>
    </source>
</evidence>
<feature type="transmembrane region" description="Helical" evidence="5">
    <location>
        <begin position="1053"/>
        <end position="1074"/>
    </location>
</feature>
<evidence type="ECO:0000256" key="2">
    <source>
        <dbReference type="ARBA" id="ARBA00022692"/>
    </source>
</evidence>
<keyword evidence="4 5" id="KW-0472">Membrane</keyword>
<keyword evidence="7" id="KW-1185">Reference proteome</keyword>
<organism evidence="6 7">
    <name type="scientific">Phytophthora citrophthora</name>
    <dbReference type="NCBI Taxonomy" id="4793"/>
    <lineage>
        <taxon>Eukaryota</taxon>
        <taxon>Sar</taxon>
        <taxon>Stramenopiles</taxon>
        <taxon>Oomycota</taxon>
        <taxon>Peronosporomycetes</taxon>
        <taxon>Peronosporales</taxon>
        <taxon>Peronosporaceae</taxon>
        <taxon>Phytophthora</taxon>
    </lineage>
</organism>
<comment type="subcellular location">
    <subcellularLocation>
        <location evidence="1">Membrane</location>
        <topology evidence="1">Multi-pass membrane protein</topology>
    </subcellularLocation>
</comment>
<feature type="transmembrane region" description="Helical" evidence="5">
    <location>
        <begin position="445"/>
        <end position="464"/>
    </location>
</feature>
<comment type="caution">
    <text evidence="6">The sequence shown here is derived from an EMBL/GenBank/DDBJ whole genome shotgun (WGS) entry which is preliminary data.</text>
</comment>
<evidence type="ECO:0000256" key="4">
    <source>
        <dbReference type="ARBA" id="ARBA00023136"/>
    </source>
</evidence>
<feature type="transmembrane region" description="Helical" evidence="5">
    <location>
        <begin position="1006"/>
        <end position="1025"/>
    </location>
</feature>
<dbReference type="Pfam" id="PF01925">
    <property type="entry name" value="TauE"/>
    <property type="match status" value="4"/>
</dbReference>
<feature type="transmembrane region" description="Helical" evidence="5">
    <location>
        <begin position="1159"/>
        <end position="1177"/>
    </location>
</feature>
<feature type="transmembrane region" description="Helical" evidence="5">
    <location>
        <begin position="564"/>
        <end position="586"/>
    </location>
</feature>
<proteinExistence type="predicted"/>
<feature type="transmembrane region" description="Helical" evidence="5">
    <location>
        <begin position="143"/>
        <end position="170"/>
    </location>
</feature>
<evidence type="ECO:0000256" key="1">
    <source>
        <dbReference type="ARBA" id="ARBA00004141"/>
    </source>
</evidence>
<keyword evidence="2 5" id="KW-0812">Transmembrane</keyword>
<dbReference type="InterPro" id="IPR002781">
    <property type="entry name" value="TM_pro_TauE-like"/>
</dbReference>
<evidence type="ECO:0000313" key="6">
    <source>
        <dbReference type="EMBL" id="KAK1946951.1"/>
    </source>
</evidence>
<gene>
    <name evidence="6" type="ORF">P3T76_000961</name>
</gene>
<dbReference type="PANTHER" id="PTHR14255:SF3">
    <property type="entry name" value="SULFITE EXPORTER TAUE_SAFE FAMILY PROTEIN 5-RELATED"/>
    <property type="match status" value="1"/>
</dbReference>
<feature type="transmembrane region" description="Helical" evidence="5">
    <location>
        <begin position="236"/>
        <end position="254"/>
    </location>
</feature>
<dbReference type="GO" id="GO:0016567">
    <property type="term" value="P:protein ubiquitination"/>
    <property type="evidence" value="ECO:0007669"/>
    <property type="project" value="TreeGrafter"/>
</dbReference>
<feature type="transmembrane region" description="Helical" evidence="5">
    <location>
        <begin position="209"/>
        <end position="230"/>
    </location>
</feature>
<accession>A0AAD9GZV8</accession>
<dbReference type="GO" id="GO:0016020">
    <property type="term" value="C:membrane"/>
    <property type="evidence" value="ECO:0007669"/>
    <property type="project" value="UniProtKB-SubCell"/>
</dbReference>
<feature type="transmembrane region" description="Helical" evidence="5">
    <location>
        <begin position="797"/>
        <end position="820"/>
    </location>
</feature>
<feature type="transmembrane region" description="Helical" evidence="5">
    <location>
        <begin position="408"/>
        <end position="425"/>
    </location>
</feature>
<dbReference type="PANTHER" id="PTHR14255">
    <property type="entry name" value="CEREBLON"/>
    <property type="match status" value="1"/>
</dbReference>
<feature type="transmembrane region" description="Helical" evidence="5">
    <location>
        <begin position="176"/>
        <end position="197"/>
    </location>
</feature>
<feature type="transmembrane region" description="Helical" evidence="5">
    <location>
        <begin position="969"/>
        <end position="986"/>
    </location>
</feature>
<keyword evidence="3 5" id="KW-1133">Transmembrane helix</keyword>
<name>A0AAD9GZV8_9STRA</name>
<feature type="transmembrane region" description="Helical" evidence="5">
    <location>
        <begin position="1125"/>
        <end position="1147"/>
    </location>
</feature>
<reference evidence="6" key="1">
    <citation type="submission" date="2023-08" db="EMBL/GenBank/DDBJ databases">
        <title>Reference Genome Resource for the Citrus Pathogen Phytophthora citrophthora.</title>
        <authorList>
            <person name="Moller H."/>
            <person name="Coetzee B."/>
            <person name="Rose L.J."/>
            <person name="Van Niekerk J.M."/>
        </authorList>
    </citation>
    <scope>NUCLEOTIDE SEQUENCE</scope>
    <source>
        <strain evidence="6">STE-U-9442</strain>
    </source>
</reference>
<evidence type="ECO:0000313" key="7">
    <source>
        <dbReference type="Proteomes" id="UP001259832"/>
    </source>
</evidence>